<name>A0ABU5TWQ8_9CYAN</name>
<organism evidence="1 2">
    <name type="scientific">Limnoraphis robusta CCNP1315</name>
    <dbReference type="NCBI Taxonomy" id="3110306"/>
    <lineage>
        <taxon>Bacteria</taxon>
        <taxon>Bacillati</taxon>
        <taxon>Cyanobacteriota</taxon>
        <taxon>Cyanophyceae</taxon>
        <taxon>Oscillatoriophycideae</taxon>
        <taxon>Oscillatoriales</taxon>
        <taxon>Sirenicapillariaceae</taxon>
        <taxon>Limnoraphis</taxon>
    </lineage>
</organism>
<protein>
    <submittedName>
        <fullName evidence="1">Uncharacterized protein</fullName>
    </submittedName>
</protein>
<sequence length="66" mass="7510">MALSDDDKKEILALLKKESEQKQELILASKNNLKSWLEQVAAAWVIEKLADGLLDAFVDALRQYFC</sequence>
<comment type="caution">
    <text evidence="1">The sequence shown here is derived from an EMBL/GenBank/DDBJ whole genome shotgun (WGS) entry which is preliminary data.</text>
</comment>
<dbReference type="Proteomes" id="UP001301728">
    <property type="component" value="Unassembled WGS sequence"/>
</dbReference>
<accession>A0ABU5TWQ8</accession>
<reference evidence="1 2" key="1">
    <citation type="submission" date="2023-12" db="EMBL/GenBank/DDBJ databases">
        <title>Baltic Sea Cyanobacteria.</title>
        <authorList>
            <person name="Delbaje E."/>
            <person name="Fewer D.P."/>
            <person name="Shishido T.K."/>
        </authorList>
    </citation>
    <scope>NUCLEOTIDE SEQUENCE [LARGE SCALE GENOMIC DNA]</scope>
    <source>
        <strain evidence="1 2">CCNP 1315</strain>
    </source>
</reference>
<keyword evidence="2" id="KW-1185">Reference proteome</keyword>
<dbReference type="RefSeq" id="WP_046278163.1">
    <property type="nucleotide sequence ID" value="NZ_JAYGHT010000027.1"/>
</dbReference>
<evidence type="ECO:0000313" key="1">
    <source>
        <dbReference type="EMBL" id="MEA5519338.1"/>
    </source>
</evidence>
<gene>
    <name evidence="1" type="ORF">VB854_10290</name>
</gene>
<dbReference type="EMBL" id="JAYGHT010000027">
    <property type="protein sequence ID" value="MEA5519338.1"/>
    <property type="molecule type" value="Genomic_DNA"/>
</dbReference>
<evidence type="ECO:0000313" key="2">
    <source>
        <dbReference type="Proteomes" id="UP001301728"/>
    </source>
</evidence>
<proteinExistence type="predicted"/>